<dbReference type="Proteomes" id="UP001303373">
    <property type="component" value="Chromosome 12"/>
</dbReference>
<evidence type="ECO:0000256" key="2">
    <source>
        <dbReference type="ARBA" id="ARBA00022692"/>
    </source>
</evidence>
<proteinExistence type="predicted"/>
<evidence type="ECO:0000256" key="3">
    <source>
        <dbReference type="ARBA" id="ARBA00022989"/>
    </source>
</evidence>
<feature type="domain" description="DUF202" evidence="7">
    <location>
        <begin position="91"/>
        <end position="169"/>
    </location>
</feature>
<dbReference type="PANTHER" id="PTHR34187:SF1">
    <property type="entry name" value="DUF202 DOMAIN-CONTAINING PROTEIN"/>
    <property type="match status" value="1"/>
</dbReference>
<dbReference type="GO" id="GO:0012505">
    <property type="term" value="C:endomembrane system"/>
    <property type="evidence" value="ECO:0007669"/>
    <property type="project" value="UniProtKB-SubCell"/>
</dbReference>
<accession>A0AAQ3RAB7</accession>
<protein>
    <recommendedName>
        <fullName evidence="7">DUF202 domain-containing protein</fullName>
    </recommendedName>
</protein>
<evidence type="ECO:0000313" key="9">
    <source>
        <dbReference type="Proteomes" id="UP001303373"/>
    </source>
</evidence>
<evidence type="ECO:0000313" key="8">
    <source>
        <dbReference type="EMBL" id="WPH04004.1"/>
    </source>
</evidence>
<dbReference type="AlphaFoldDB" id="A0AAQ3RAB7"/>
<dbReference type="Pfam" id="PF02656">
    <property type="entry name" value="DUF202"/>
    <property type="match status" value="1"/>
</dbReference>
<dbReference type="InterPro" id="IPR003807">
    <property type="entry name" value="DUF202"/>
</dbReference>
<dbReference type="InterPro" id="IPR052053">
    <property type="entry name" value="IM_YidH-like"/>
</dbReference>
<feature type="transmembrane region" description="Helical" evidence="6">
    <location>
        <begin position="141"/>
        <end position="162"/>
    </location>
</feature>
<organism evidence="8 9">
    <name type="scientific">Acrodontium crateriforme</name>
    <dbReference type="NCBI Taxonomy" id="150365"/>
    <lineage>
        <taxon>Eukaryota</taxon>
        <taxon>Fungi</taxon>
        <taxon>Dikarya</taxon>
        <taxon>Ascomycota</taxon>
        <taxon>Pezizomycotina</taxon>
        <taxon>Dothideomycetes</taxon>
        <taxon>Dothideomycetidae</taxon>
        <taxon>Mycosphaerellales</taxon>
        <taxon>Teratosphaeriaceae</taxon>
        <taxon>Acrodontium</taxon>
    </lineage>
</organism>
<keyword evidence="3 6" id="KW-1133">Transmembrane helix</keyword>
<gene>
    <name evidence="8" type="ORF">R9X50_00688800</name>
</gene>
<name>A0AAQ3RAB7_9PEZI</name>
<feature type="transmembrane region" description="Helical" evidence="6">
    <location>
        <begin position="183"/>
        <end position="202"/>
    </location>
</feature>
<keyword evidence="2 6" id="KW-0812">Transmembrane</keyword>
<evidence type="ECO:0000256" key="6">
    <source>
        <dbReference type="SAM" id="Phobius"/>
    </source>
</evidence>
<evidence type="ECO:0000256" key="5">
    <source>
        <dbReference type="SAM" id="MobiDB-lite"/>
    </source>
</evidence>
<evidence type="ECO:0000256" key="4">
    <source>
        <dbReference type="ARBA" id="ARBA00023136"/>
    </source>
</evidence>
<keyword evidence="9" id="KW-1185">Reference proteome</keyword>
<evidence type="ECO:0000259" key="7">
    <source>
        <dbReference type="Pfam" id="PF02656"/>
    </source>
</evidence>
<evidence type="ECO:0000256" key="1">
    <source>
        <dbReference type="ARBA" id="ARBA00004127"/>
    </source>
</evidence>
<dbReference type="PANTHER" id="PTHR34187">
    <property type="entry name" value="FGR18P"/>
    <property type="match status" value="1"/>
</dbReference>
<dbReference type="EMBL" id="CP138591">
    <property type="protein sequence ID" value="WPH04004.1"/>
    <property type="molecule type" value="Genomic_DNA"/>
</dbReference>
<comment type="subcellular location">
    <subcellularLocation>
        <location evidence="1">Endomembrane system</location>
        <topology evidence="1">Multi-pass membrane protein</topology>
    </subcellularLocation>
</comment>
<keyword evidence="4 6" id="KW-0472">Membrane</keyword>
<reference evidence="8 9" key="1">
    <citation type="submission" date="2023-11" db="EMBL/GenBank/DDBJ databases">
        <title>An acidophilic fungus is an integral part of prey digestion in a carnivorous sundew plant.</title>
        <authorList>
            <person name="Tsai I.J."/>
        </authorList>
    </citation>
    <scope>NUCLEOTIDE SEQUENCE [LARGE SCALE GENOMIC DNA]</scope>
    <source>
        <strain evidence="8">169a</strain>
    </source>
</reference>
<feature type="transmembrane region" description="Helical" evidence="6">
    <location>
        <begin position="100"/>
        <end position="121"/>
    </location>
</feature>
<sequence length="211" mass="23006">MRFLALMTDITPSPVISGLPRHDNSPNANDREDIELSNISSGPAPTASEADVDERHLESTLQRRRTDQKPSILAQWWRKHIAPDVSHEQCRDFYALERTFLSYIRTANALASLGVVIAQLFRLPSTVNGVDSPLVSLFFRLGRPLGAATEGLAIVIVLVGALRCWRQQQRILGGTVMGGGWEIWLVGGGALALLVVLLTLSLEDTATGKAV</sequence>
<feature type="region of interest" description="Disordered" evidence="5">
    <location>
        <begin position="15"/>
        <end position="66"/>
    </location>
</feature>